<keyword evidence="2" id="KW-1185">Reference proteome</keyword>
<protein>
    <submittedName>
        <fullName evidence="1">Uncharacterized protein</fullName>
    </submittedName>
</protein>
<dbReference type="AlphaFoldDB" id="A0A6A4I499"/>
<proteinExistence type="predicted"/>
<evidence type="ECO:0000313" key="1">
    <source>
        <dbReference type="EMBL" id="KAE9404763.1"/>
    </source>
</evidence>
<accession>A0A6A4I499</accession>
<sequence length="91" mass="10653">MDKEKSMKLRDAYYDMGGKLWIRRIPSSFLSLLFGSSMSIMHVAKNEISDIFIDEWMEKRRNRDQMVNATKSFRPLAQLFQSSLCLVLSTI</sequence>
<evidence type="ECO:0000313" key="2">
    <source>
        <dbReference type="Proteomes" id="UP000799118"/>
    </source>
</evidence>
<name>A0A6A4I499_9AGAR</name>
<dbReference type="EMBL" id="ML769414">
    <property type="protein sequence ID" value="KAE9404763.1"/>
    <property type="molecule type" value="Genomic_DNA"/>
</dbReference>
<reference evidence="1" key="1">
    <citation type="journal article" date="2019" name="Environ. Microbiol.">
        <title>Fungal ecological strategies reflected in gene transcription - a case study of two litter decomposers.</title>
        <authorList>
            <person name="Barbi F."/>
            <person name="Kohler A."/>
            <person name="Barry K."/>
            <person name="Baskaran P."/>
            <person name="Daum C."/>
            <person name="Fauchery L."/>
            <person name="Ihrmark K."/>
            <person name="Kuo A."/>
            <person name="LaButti K."/>
            <person name="Lipzen A."/>
            <person name="Morin E."/>
            <person name="Grigoriev I.V."/>
            <person name="Henrissat B."/>
            <person name="Lindahl B."/>
            <person name="Martin F."/>
        </authorList>
    </citation>
    <scope>NUCLEOTIDE SEQUENCE</scope>
    <source>
        <strain evidence="1">JB14</strain>
    </source>
</reference>
<gene>
    <name evidence="1" type="ORF">BT96DRAFT_916639</name>
</gene>
<organism evidence="1 2">
    <name type="scientific">Gymnopus androsaceus JB14</name>
    <dbReference type="NCBI Taxonomy" id="1447944"/>
    <lineage>
        <taxon>Eukaryota</taxon>
        <taxon>Fungi</taxon>
        <taxon>Dikarya</taxon>
        <taxon>Basidiomycota</taxon>
        <taxon>Agaricomycotina</taxon>
        <taxon>Agaricomycetes</taxon>
        <taxon>Agaricomycetidae</taxon>
        <taxon>Agaricales</taxon>
        <taxon>Marasmiineae</taxon>
        <taxon>Omphalotaceae</taxon>
        <taxon>Gymnopus</taxon>
    </lineage>
</organism>
<dbReference type="Proteomes" id="UP000799118">
    <property type="component" value="Unassembled WGS sequence"/>
</dbReference>